<proteinExistence type="predicted"/>
<dbReference type="EMBL" id="VSSQ01031774">
    <property type="protein sequence ID" value="MPM82805.1"/>
    <property type="molecule type" value="Genomic_DNA"/>
</dbReference>
<sequence length="108" mass="12084">MQAGRELIRNAFGTNPSVLEDASPILNVQMGGIYPPFIIAVTKIRDDAMTQSQNLQKRLRSEGVSAEVIVVDYPNLTLLAAHMQIFKDLTKLDIDLTKTLLRRVMEKS</sequence>
<organism evidence="1">
    <name type="scientific">bioreactor metagenome</name>
    <dbReference type="NCBI Taxonomy" id="1076179"/>
    <lineage>
        <taxon>unclassified sequences</taxon>
        <taxon>metagenomes</taxon>
        <taxon>ecological metagenomes</taxon>
    </lineage>
</organism>
<reference evidence="1" key="1">
    <citation type="submission" date="2019-08" db="EMBL/GenBank/DDBJ databases">
        <authorList>
            <person name="Kucharzyk K."/>
            <person name="Murdoch R.W."/>
            <person name="Higgins S."/>
            <person name="Loffler F."/>
        </authorList>
    </citation>
    <scope>NUCLEOTIDE SEQUENCE</scope>
</reference>
<accession>A0A645D110</accession>
<comment type="caution">
    <text evidence="1">The sequence shown here is derived from an EMBL/GenBank/DDBJ whole genome shotgun (WGS) entry which is preliminary data.</text>
</comment>
<dbReference type="AlphaFoldDB" id="A0A645D110"/>
<protein>
    <submittedName>
        <fullName evidence="1">Uncharacterized protein</fullName>
    </submittedName>
</protein>
<gene>
    <name evidence="1" type="ORF">SDC9_129867</name>
</gene>
<evidence type="ECO:0000313" key="1">
    <source>
        <dbReference type="EMBL" id="MPM82805.1"/>
    </source>
</evidence>
<name>A0A645D110_9ZZZZ</name>